<feature type="compositionally biased region" description="Polar residues" evidence="2">
    <location>
        <begin position="1"/>
        <end position="35"/>
    </location>
</feature>
<name>A0A137P8L9_CONC2</name>
<sequence>MEATTNLTKDTNSNNELVTDSNSQLNESVPENSTVPELKLTQPEENQTMKRISPLTLMKNGTHYSDALEPLSDNIIIDDTLIPTSQKAQTQHIKFLHLQLDHLRKELDLQQKNYTNQLELSYRDLARVRADANFSTRNRELITNRYKALESDYIELQEELENLKFSHNSENTEKLKLKLKDYKLSLNNCKEQMQEYLETNRESELLLNRMTTELEELQTKYNDLMGKYIEATTEINDQSSKKRKLNTEESEDSKLTEAAQFMSHFKSLVEDNLQLKTELQLAKNKINNLIQTSIQPSELESIKRKHIA</sequence>
<evidence type="ECO:0000313" key="3">
    <source>
        <dbReference type="EMBL" id="KXN71356.1"/>
    </source>
</evidence>
<protein>
    <submittedName>
        <fullName evidence="3">Uncharacterized protein</fullName>
    </submittedName>
</protein>
<organism evidence="3 4">
    <name type="scientific">Conidiobolus coronatus (strain ATCC 28846 / CBS 209.66 / NRRL 28638)</name>
    <name type="common">Delacroixia coronata</name>
    <dbReference type="NCBI Taxonomy" id="796925"/>
    <lineage>
        <taxon>Eukaryota</taxon>
        <taxon>Fungi</taxon>
        <taxon>Fungi incertae sedis</taxon>
        <taxon>Zoopagomycota</taxon>
        <taxon>Entomophthoromycotina</taxon>
        <taxon>Entomophthoromycetes</taxon>
        <taxon>Entomophthorales</taxon>
        <taxon>Ancylistaceae</taxon>
        <taxon>Conidiobolus</taxon>
    </lineage>
</organism>
<keyword evidence="1" id="KW-0175">Coiled coil</keyword>
<dbReference type="Proteomes" id="UP000070444">
    <property type="component" value="Unassembled WGS sequence"/>
</dbReference>
<dbReference type="EMBL" id="KQ964477">
    <property type="protein sequence ID" value="KXN71356.1"/>
    <property type="molecule type" value="Genomic_DNA"/>
</dbReference>
<feature type="coiled-coil region" evidence="1">
    <location>
        <begin position="139"/>
        <end position="234"/>
    </location>
</feature>
<evidence type="ECO:0000256" key="1">
    <source>
        <dbReference type="SAM" id="Coils"/>
    </source>
</evidence>
<proteinExistence type="predicted"/>
<evidence type="ECO:0000313" key="4">
    <source>
        <dbReference type="Proteomes" id="UP000070444"/>
    </source>
</evidence>
<accession>A0A137P8L9</accession>
<dbReference type="AlphaFoldDB" id="A0A137P8L9"/>
<keyword evidence="4" id="KW-1185">Reference proteome</keyword>
<feature type="coiled-coil region" evidence="1">
    <location>
        <begin position="265"/>
        <end position="292"/>
    </location>
</feature>
<reference evidence="3 4" key="1">
    <citation type="journal article" date="2015" name="Genome Biol. Evol.">
        <title>Phylogenomic analyses indicate that early fungi evolved digesting cell walls of algal ancestors of land plants.</title>
        <authorList>
            <person name="Chang Y."/>
            <person name="Wang S."/>
            <person name="Sekimoto S."/>
            <person name="Aerts A.L."/>
            <person name="Choi C."/>
            <person name="Clum A."/>
            <person name="LaButti K.M."/>
            <person name="Lindquist E.A."/>
            <person name="Yee Ngan C."/>
            <person name="Ohm R.A."/>
            <person name="Salamov A.A."/>
            <person name="Grigoriev I.V."/>
            <person name="Spatafora J.W."/>
            <person name="Berbee M.L."/>
        </authorList>
    </citation>
    <scope>NUCLEOTIDE SEQUENCE [LARGE SCALE GENOMIC DNA]</scope>
    <source>
        <strain evidence="3 4">NRRL 28638</strain>
    </source>
</reference>
<gene>
    <name evidence="3" type="ORF">CONCODRAFT_169982</name>
</gene>
<evidence type="ECO:0000256" key="2">
    <source>
        <dbReference type="SAM" id="MobiDB-lite"/>
    </source>
</evidence>
<feature type="region of interest" description="Disordered" evidence="2">
    <location>
        <begin position="1"/>
        <end position="51"/>
    </location>
</feature>